<dbReference type="Proteomes" id="UP001153269">
    <property type="component" value="Unassembled WGS sequence"/>
</dbReference>
<accession>A0A9N7U8C3</accession>
<reference evidence="1" key="1">
    <citation type="submission" date="2020-03" db="EMBL/GenBank/DDBJ databases">
        <authorList>
            <person name="Weist P."/>
        </authorList>
    </citation>
    <scope>NUCLEOTIDE SEQUENCE</scope>
</reference>
<dbReference type="EMBL" id="CADEAL010000811">
    <property type="protein sequence ID" value="CAB1425519.1"/>
    <property type="molecule type" value="Genomic_DNA"/>
</dbReference>
<proteinExistence type="predicted"/>
<dbReference type="AlphaFoldDB" id="A0A9N7U8C3"/>
<sequence length="108" mass="12052">MSPRTLQTLQLQLTDLNMDKFGTKTTTNHKTHILSFPSRCSNQKRRNLVVGNGSFVSVSISVYLMKTQEPHLLRLDNNVSQTPQMLLGQQPAHSAEASGNRRCARCGI</sequence>
<comment type="caution">
    <text evidence="1">The sequence shown here is derived from an EMBL/GenBank/DDBJ whole genome shotgun (WGS) entry which is preliminary data.</text>
</comment>
<organism evidence="1 2">
    <name type="scientific">Pleuronectes platessa</name>
    <name type="common">European plaice</name>
    <dbReference type="NCBI Taxonomy" id="8262"/>
    <lineage>
        <taxon>Eukaryota</taxon>
        <taxon>Metazoa</taxon>
        <taxon>Chordata</taxon>
        <taxon>Craniata</taxon>
        <taxon>Vertebrata</taxon>
        <taxon>Euteleostomi</taxon>
        <taxon>Actinopterygii</taxon>
        <taxon>Neopterygii</taxon>
        <taxon>Teleostei</taxon>
        <taxon>Neoteleostei</taxon>
        <taxon>Acanthomorphata</taxon>
        <taxon>Carangaria</taxon>
        <taxon>Pleuronectiformes</taxon>
        <taxon>Pleuronectoidei</taxon>
        <taxon>Pleuronectidae</taxon>
        <taxon>Pleuronectes</taxon>
    </lineage>
</organism>
<gene>
    <name evidence="1" type="ORF">PLEPLA_LOCUS13449</name>
</gene>
<keyword evidence="2" id="KW-1185">Reference proteome</keyword>
<evidence type="ECO:0000313" key="1">
    <source>
        <dbReference type="EMBL" id="CAB1425519.1"/>
    </source>
</evidence>
<evidence type="ECO:0000313" key="2">
    <source>
        <dbReference type="Proteomes" id="UP001153269"/>
    </source>
</evidence>
<name>A0A9N7U8C3_PLEPL</name>
<protein>
    <submittedName>
        <fullName evidence="1">Uncharacterized protein</fullName>
    </submittedName>
</protein>